<dbReference type="AlphaFoldDB" id="A0A6C0CYJ2"/>
<sequence length="445" mass="51823">MEFKNFLQHSKLGHKQYQEDGVSWITEREKGEKFCKGGIIADEMGLGKTIMMIGNLIQNFCMPNLIVLPVVLVEQWKEQFIKTTGHIPFIYHGTNTKMFTASRLQHIPIILTTYGTLLSDYKKNKNLFGVEWKRIIFDEAHHLRNRQTKVTKVVRELKSEITWLITGTPIQNHINDIYSLFEILKIDKKEFMKSEILRELVDTIVLKRTKTQVGINLPDLVETRIETEWTNPEEKLLTEDVHENIQSDKKMMLAMMLYERMMCVLPNTVIPSIKKIQKLGLIRNQNFEGTKGHSKMDSVIQKLVERKDNGNKKIVFSNFHGEIDYLKNSLTKEGLIVEYIDGRVSKRQRKAILGNIVDVLVIQIKTGSEGLNLQNYNEVYFVTPDWNPQTEQQAIARCHRIGQTKKVEVFRFVMSPYHEEGSNIEMYSEQVQVNKREMEKQISSC</sequence>
<evidence type="ECO:0000256" key="1">
    <source>
        <dbReference type="ARBA" id="ARBA00022741"/>
    </source>
</evidence>
<name>A0A6C0CYJ2_9ZZZZ</name>
<dbReference type="InterPro" id="IPR027417">
    <property type="entry name" value="P-loop_NTPase"/>
</dbReference>
<dbReference type="InterPro" id="IPR001650">
    <property type="entry name" value="Helicase_C-like"/>
</dbReference>
<evidence type="ECO:0000259" key="5">
    <source>
        <dbReference type="PROSITE" id="PS51194"/>
    </source>
</evidence>
<dbReference type="GO" id="GO:0006281">
    <property type="term" value="P:DNA repair"/>
    <property type="evidence" value="ECO:0007669"/>
    <property type="project" value="TreeGrafter"/>
</dbReference>
<dbReference type="Pfam" id="PF00176">
    <property type="entry name" value="SNF2-rel_dom"/>
    <property type="match status" value="1"/>
</dbReference>
<dbReference type="CDD" id="cd18008">
    <property type="entry name" value="DEXDc_SHPRH-like"/>
    <property type="match status" value="1"/>
</dbReference>
<dbReference type="PROSITE" id="PS51194">
    <property type="entry name" value="HELICASE_CTER"/>
    <property type="match status" value="1"/>
</dbReference>
<evidence type="ECO:0000259" key="4">
    <source>
        <dbReference type="PROSITE" id="PS51192"/>
    </source>
</evidence>
<feature type="domain" description="Helicase ATP-binding" evidence="4">
    <location>
        <begin position="29"/>
        <end position="187"/>
    </location>
</feature>
<keyword evidence="2" id="KW-0378">Hydrolase</keyword>
<dbReference type="SUPFAM" id="SSF52540">
    <property type="entry name" value="P-loop containing nucleoside triphosphate hydrolases"/>
    <property type="match status" value="2"/>
</dbReference>
<dbReference type="EMBL" id="MN739502">
    <property type="protein sequence ID" value="QHT08854.1"/>
    <property type="molecule type" value="Genomic_DNA"/>
</dbReference>
<keyword evidence="1" id="KW-0547">Nucleotide-binding</keyword>
<keyword evidence="3" id="KW-0067">ATP-binding</keyword>
<evidence type="ECO:0000256" key="3">
    <source>
        <dbReference type="ARBA" id="ARBA00022840"/>
    </source>
</evidence>
<dbReference type="GO" id="GO:0005634">
    <property type="term" value="C:nucleus"/>
    <property type="evidence" value="ECO:0007669"/>
    <property type="project" value="TreeGrafter"/>
</dbReference>
<evidence type="ECO:0000313" key="6">
    <source>
        <dbReference type="EMBL" id="QHT08854.1"/>
    </source>
</evidence>
<dbReference type="PANTHER" id="PTHR45626">
    <property type="entry name" value="TRANSCRIPTION TERMINATION FACTOR 2-RELATED"/>
    <property type="match status" value="1"/>
</dbReference>
<accession>A0A6C0CYJ2</accession>
<reference evidence="6" key="1">
    <citation type="journal article" date="2020" name="Nature">
        <title>Giant virus diversity and host interactions through global metagenomics.</title>
        <authorList>
            <person name="Schulz F."/>
            <person name="Roux S."/>
            <person name="Paez-Espino D."/>
            <person name="Jungbluth S."/>
            <person name="Walsh D.A."/>
            <person name="Denef V.J."/>
            <person name="McMahon K.D."/>
            <person name="Konstantinidis K.T."/>
            <person name="Eloe-Fadrosh E.A."/>
            <person name="Kyrpides N.C."/>
            <person name="Woyke T."/>
        </authorList>
    </citation>
    <scope>NUCLEOTIDE SEQUENCE</scope>
    <source>
        <strain evidence="6">GVMAG-M-3300023109-53</strain>
    </source>
</reference>
<dbReference type="InterPro" id="IPR000330">
    <property type="entry name" value="SNF2_N"/>
</dbReference>
<organism evidence="6">
    <name type="scientific">viral metagenome</name>
    <dbReference type="NCBI Taxonomy" id="1070528"/>
    <lineage>
        <taxon>unclassified sequences</taxon>
        <taxon>metagenomes</taxon>
        <taxon>organismal metagenomes</taxon>
    </lineage>
</organism>
<dbReference type="Gene3D" id="3.40.50.300">
    <property type="entry name" value="P-loop containing nucleotide triphosphate hydrolases"/>
    <property type="match status" value="1"/>
</dbReference>
<dbReference type="GO" id="GO:0008094">
    <property type="term" value="F:ATP-dependent activity, acting on DNA"/>
    <property type="evidence" value="ECO:0007669"/>
    <property type="project" value="TreeGrafter"/>
</dbReference>
<dbReference type="InterPro" id="IPR038718">
    <property type="entry name" value="SNF2-like_sf"/>
</dbReference>
<feature type="domain" description="Helicase C-terminal" evidence="5">
    <location>
        <begin position="295"/>
        <end position="445"/>
    </location>
</feature>
<protein>
    <recommendedName>
        <fullName evidence="7">Helicase</fullName>
    </recommendedName>
</protein>
<dbReference type="CDD" id="cd18793">
    <property type="entry name" value="SF2_C_SNF"/>
    <property type="match status" value="1"/>
</dbReference>
<dbReference type="SMART" id="SM00490">
    <property type="entry name" value="HELICc"/>
    <property type="match status" value="1"/>
</dbReference>
<dbReference type="PANTHER" id="PTHR45626:SF22">
    <property type="entry name" value="DNA REPAIR PROTEIN RAD5"/>
    <property type="match status" value="1"/>
</dbReference>
<dbReference type="InterPro" id="IPR049730">
    <property type="entry name" value="SNF2/RAD54-like_C"/>
</dbReference>
<dbReference type="PROSITE" id="PS51192">
    <property type="entry name" value="HELICASE_ATP_BIND_1"/>
    <property type="match status" value="1"/>
</dbReference>
<proteinExistence type="predicted"/>
<dbReference type="Gene3D" id="3.40.50.10810">
    <property type="entry name" value="Tandem AAA-ATPase domain"/>
    <property type="match status" value="1"/>
</dbReference>
<dbReference type="GO" id="GO:0005524">
    <property type="term" value="F:ATP binding"/>
    <property type="evidence" value="ECO:0007669"/>
    <property type="project" value="UniProtKB-KW"/>
</dbReference>
<evidence type="ECO:0008006" key="7">
    <source>
        <dbReference type="Google" id="ProtNLM"/>
    </source>
</evidence>
<dbReference type="InterPro" id="IPR050628">
    <property type="entry name" value="SNF2_RAD54_helicase_TF"/>
</dbReference>
<dbReference type="Pfam" id="PF00271">
    <property type="entry name" value="Helicase_C"/>
    <property type="match status" value="1"/>
</dbReference>
<dbReference type="SMART" id="SM00487">
    <property type="entry name" value="DEXDc"/>
    <property type="match status" value="1"/>
</dbReference>
<dbReference type="InterPro" id="IPR014001">
    <property type="entry name" value="Helicase_ATP-bd"/>
</dbReference>
<dbReference type="GO" id="GO:0016787">
    <property type="term" value="F:hydrolase activity"/>
    <property type="evidence" value="ECO:0007669"/>
    <property type="project" value="UniProtKB-KW"/>
</dbReference>
<evidence type="ECO:0000256" key="2">
    <source>
        <dbReference type="ARBA" id="ARBA00022801"/>
    </source>
</evidence>